<comment type="similarity">
    <text evidence="1">Belongs to the LysR transcriptional regulatory family.</text>
</comment>
<evidence type="ECO:0000259" key="5">
    <source>
        <dbReference type="PROSITE" id="PS50931"/>
    </source>
</evidence>
<dbReference type="Pfam" id="PF03466">
    <property type="entry name" value="LysR_substrate"/>
    <property type="match status" value="1"/>
</dbReference>
<keyword evidence="4" id="KW-0804">Transcription</keyword>
<name>A0A3S0PQS3_9VIBR</name>
<keyword evidence="2" id="KW-0805">Transcription regulation</keyword>
<dbReference type="AlphaFoldDB" id="A0A3S0PQS3"/>
<evidence type="ECO:0000256" key="3">
    <source>
        <dbReference type="ARBA" id="ARBA00023125"/>
    </source>
</evidence>
<dbReference type="Proteomes" id="UP000268973">
    <property type="component" value="Unassembled WGS sequence"/>
</dbReference>
<dbReference type="InterPro" id="IPR000847">
    <property type="entry name" value="LysR_HTH_N"/>
</dbReference>
<gene>
    <name evidence="6" type="ORF">EJ063_03300</name>
</gene>
<feature type="domain" description="HTH lysR-type" evidence="5">
    <location>
        <begin position="1"/>
        <end position="59"/>
    </location>
</feature>
<dbReference type="GO" id="GO:0003700">
    <property type="term" value="F:DNA-binding transcription factor activity"/>
    <property type="evidence" value="ECO:0007669"/>
    <property type="project" value="InterPro"/>
</dbReference>
<evidence type="ECO:0000256" key="2">
    <source>
        <dbReference type="ARBA" id="ARBA00023015"/>
    </source>
</evidence>
<dbReference type="SUPFAM" id="SSF53850">
    <property type="entry name" value="Periplasmic binding protein-like II"/>
    <property type="match status" value="1"/>
</dbReference>
<dbReference type="RefSeq" id="WP_126572576.1">
    <property type="nucleotide sequence ID" value="NZ_RXZH01000001.1"/>
</dbReference>
<sequence length="298" mass="33582">MHTLDQLSAFVAVFECGSYSAAGRLLNKDRTTIRELVKAYEDILGYALFTIEGRQAIATEEAKRLYSPARHVIRQSSLLEQLSSAQLGHPLAELSIAYDGDFPTPFIQDLDKRINQQYPHIRIHWLQRDREQALDAVEDGTFNFAICPARMNIQPKQKLLYKNLGYLTYDIYVGAQSPLLEKADFSLLDAQAETQLICEHTNNAGTFVHAYSANTKIVGSNTLLLELLPHLGWAIMPKHVAEPYVQAGKITKLKTSALANNILLPFSIYYPYSDNISEFSQRILGLSEELAQTYFVHS</sequence>
<dbReference type="PANTHER" id="PTHR30126">
    <property type="entry name" value="HTH-TYPE TRANSCRIPTIONAL REGULATOR"/>
    <property type="match status" value="1"/>
</dbReference>
<dbReference type="Gene3D" id="3.40.190.290">
    <property type="match status" value="1"/>
</dbReference>
<evidence type="ECO:0000256" key="1">
    <source>
        <dbReference type="ARBA" id="ARBA00009437"/>
    </source>
</evidence>
<reference evidence="6 7" key="1">
    <citation type="submission" date="2018-12" db="EMBL/GenBank/DDBJ databases">
        <title>Vibrio sp. isolated from China Sea.</title>
        <authorList>
            <person name="Li Y."/>
        </authorList>
    </citation>
    <scope>NUCLEOTIDE SEQUENCE [LARGE SCALE GENOMIC DNA]</scope>
    <source>
        <strain evidence="6 7">BEI207</strain>
    </source>
</reference>
<keyword evidence="7" id="KW-1185">Reference proteome</keyword>
<dbReference type="InterPro" id="IPR036388">
    <property type="entry name" value="WH-like_DNA-bd_sf"/>
</dbReference>
<evidence type="ECO:0000313" key="6">
    <source>
        <dbReference type="EMBL" id="RTZ17826.1"/>
    </source>
</evidence>
<dbReference type="InterPro" id="IPR036390">
    <property type="entry name" value="WH_DNA-bd_sf"/>
</dbReference>
<organism evidence="6 7">
    <name type="scientific">Vibrio aquaticus</name>
    <dbReference type="NCBI Taxonomy" id="2496559"/>
    <lineage>
        <taxon>Bacteria</taxon>
        <taxon>Pseudomonadati</taxon>
        <taxon>Pseudomonadota</taxon>
        <taxon>Gammaproteobacteria</taxon>
        <taxon>Vibrionales</taxon>
        <taxon>Vibrionaceae</taxon>
        <taxon>Vibrio</taxon>
    </lineage>
</organism>
<comment type="caution">
    <text evidence="6">The sequence shown here is derived from an EMBL/GenBank/DDBJ whole genome shotgun (WGS) entry which is preliminary data.</text>
</comment>
<dbReference type="OrthoDB" id="5858319at2"/>
<dbReference type="SUPFAM" id="SSF46785">
    <property type="entry name" value="Winged helix' DNA-binding domain"/>
    <property type="match status" value="1"/>
</dbReference>
<proteinExistence type="inferred from homology"/>
<evidence type="ECO:0000256" key="4">
    <source>
        <dbReference type="ARBA" id="ARBA00023163"/>
    </source>
</evidence>
<dbReference type="Gene3D" id="1.10.10.10">
    <property type="entry name" value="Winged helix-like DNA-binding domain superfamily/Winged helix DNA-binding domain"/>
    <property type="match status" value="1"/>
</dbReference>
<evidence type="ECO:0000313" key="7">
    <source>
        <dbReference type="Proteomes" id="UP000268973"/>
    </source>
</evidence>
<accession>A0A3S0PQS3</accession>
<keyword evidence="3" id="KW-0238">DNA-binding</keyword>
<dbReference type="GO" id="GO:0000976">
    <property type="term" value="F:transcription cis-regulatory region binding"/>
    <property type="evidence" value="ECO:0007669"/>
    <property type="project" value="TreeGrafter"/>
</dbReference>
<dbReference type="Pfam" id="PF00126">
    <property type="entry name" value="HTH_1"/>
    <property type="match status" value="1"/>
</dbReference>
<protein>
    <submittedName>
        <fullName evidence="6">LysR family transcriptional regulator</fullName>
    </submittedName>
</protein>
<dbReference type="PROSITE" id="PS50931">
    <property type="entry name" value="HTH_LYSR"/>
    <property type="match status" value="1"/>
</dbReference>
<dbReference type="PANTHER" id="PTHR30126:SF91">
    <property type="entry name" value="LYSR FAMILY TRANSCRIPTIONAL REGULATOR"/>
    <property type="match status" value="1"/>
</dbReference>
<dbReference type="EMBL" id="RXZH01000001">
    <property type="protein sequence ID" value="RTZ17826.1"/>
    <property type="molecule type" value="Genomic_DNA"/>
</dbReference>
<dbReference type="InterPro" id="IPR005119">
    <property type="entry name" value="LysR_subst-bd"/>
</dbReference>